<evidence type="ECO:0000256" key="5">
    <source>
        <dbReference type="SAM" id="MobiDB-lite"/>
    </source>
</evidence>
<feature type="domain" description="C2H2-type" evidence="6">
    <location>
        <begin position="441"/>
        <end position="468"/>
    </location>
</feature>
<evidence type="ECO:0000313" key="7">
    <source>
        <dbReference type="EMBL" id="KAK4879169.1"/>
    </source>
</evidence>
<organism evidence="7 8">
    <name type="scientific">Aquatica leii</name>
    <dbReference type="NCBI Taxonomy" id="1421715"/>
    <lineage>
        <taxon>Eukaryota</taxon>
        <taxon>Metazoa</taxon>
        <taxon>Ecdysozoa</taxon>
        <taxon>Arthropoda</taxon>
        <taxon>Hexapoda</taxon>
        <taxon>Insecta</taxon>
        <taxon>Pterygota</taxon>
        <taxon>Neoptera</taxon>
        <taxon>Endopterygota</taxon>
        <taxon>Coleoptera</taxon>
        <taxon>Polyphaga</taxon>
        <taxon>Elateriformia</taxon>
        <taxon>Elateroidea</taxon>
        <taxon>Lampyridae</taxon>
        <taxon>Luciolinae</taxon>
        <taxon>Aquatica</taxon>
    </lineage>
</organism>
<sequence>MIKTMIVEMKNTTKLKEEIRAFKEEIKNREEEWKEEKNELVKKIEALENKMEKEDYPLTRTSALIKMFSMIPYNCHNKYEVFNNVTIGDLTGSAKLLVPGRATAATNIPQGAVTSPIEPRLLTGNSDIVQILVGIKTDGHLELDHSSKQVWSNNVHWIRAIRLSDDCHSSNIQLKLQPHNKRCASSKLILEAVRPISVGQELLLWFSEEVLALMQMVFLTPANIQGQKRYVCTKCSALYESPNPLKLHLLLRCGRQSISDLWQRLSHLLTENNAYTNTFQAAFNEFTFKLTPNVPFIKQKNAMDLSATTEPKRPVSHPSKLTDLKNSDSTRTLYRPYSEPPPTHNSAFKPFQKTTVTDTLNNKILSSNMQYWSNVSIDPQLYVNHYVNMNTVPNDESQMESIVSNLGKSKDGHICLYCGKCYSRKYGLKIHIRTHTGYKPLKCKFCLRPFGDPSNLNKHVRLHAEGDTPYKCDLCGKILVRRRDLERHLKSRHMSEIHPGRGIGNEGNNTSETEVTDDDTQELTSNI</sequence>
<dbReference type="PANTHER" id="PTHR16515:SF21">
    <property type="entry name" value="PR DOMAIN ZINC FINGER PROTEIN 13"/>
    <property type="match status" value="1"/>
</dbReference>
<feature type="coiled-coil region" evidence="4">
    <location>
        <begin position="12"/>
        <end position="54"/>
    </location>
</feature>
<dbReference type="PROSITE" id="PS00028">
    <property type="entry name" value="ZINC_FINGER_C2H2_1"/>
    <property type="match status" value="3"/>
</dbReference>
<dbReference type="GO" id="GO:0008270">
    <property type="term" value="F:zinc ion binding"/>
    <property type="evidence" value="ECO:0007669"/>
    <property type="project" value="UniProtKB-KW"/>
</dbReference>
<feature type="domain" description="C2H2-type" evidence="6">
    <location>
        <begin position="413"/>
        <end position="440"/>
    </location>
</feature>
<evidence type="ECO:0000256" key="2">
    <source>
        <dbReference type="ARBA" id="ARBA00023163"/>
    </source>
</evidence>
<keyword evidence="1" id="KW-0805">Transcription regulation</keyword>
<keyword evidence="2" id="KW-0804">Transcription</keyword>
<dbReference type="Gene3D" id="3.30.160.60">
    <property type="entry name" value="Classic Zinc Finger"/>
    <property type="match status" value="3"/>
</dbReference>
<feature type="region of interest" description="Disordered" evidence="5">
    <location>
        <begin position="496"/>
        <end position="527"/>
    </location>
</feature>
<comment type="caution">
    <text evidence="7">The sequence shown here is derived from an EMBL/GenBank/DDBJ whole genome shotgun (WGS) entry which is preliminary data.</text>
</comment>
<dbReference type="SUPFAM" id="SSF57667">
    <property type="entry name" value="beta-beta-alpha zinc fingers"/>
    <property type="match status" value="2"/>
</dbReference>
<dbReference type="PANTHER" id="PTHR16515">
    <property type="entry name" value="PR DOMAIN ZINC FINGER PROTEIN"/>
    <property type="match status" value="1"/>
</dbReference>
<keyword evidence="3" id="KW-0863">Zinc-finger</keyword>
<proteinExistence type="predicted"/>
<dbReference type="Pfam" id="PF00096">
    <property type="entry name" value="zf-C2H2"/>
    <property type="match status" value="3"/>
</dbReference>
<dbReference type="GO" id="GO:0010468">
    <property type="term" value="P:regulation of gene expression"/>
    <property type="evidence" value="ECO:0007669"/>
    <property type="project" value="TreeGrafter"/>
</dbReference>
<dbReference type="InterPro" id="IPR046341">
    <property type="entry name" value="SET_dom_sf"/>
</dbReference>
<accession>A0AAN7PW77</accession>
<dbReference type="AlphaFoldDB" id="A0AAN7PW77"/>
<name>A0AAN7PW77_9COLE</name>
<dbReference type="Proteomes" id="UP001353858">
    <property type="component" value="Unassembled WGS sequence"/>
</dbReference>
<dbReference type="Gene3D" id="2.170.270.10">
    <property type="entry name" value="SET domain"/>
    <property type="match status" value="1"/>
</dbReference>
<dbReference type="InterPro" id="IPR050331">
    <property type="entry name" value="Zinc_finger"/>
</dbReference>
<dbReference type="GO" id="GO:0005634">
    <property type="term" value="C:nucleus"/>
    <property type="evidence" value="ECO:0007669"/>
    <property type="project" value="TreeGrafter"/>
</dbReference>
<evidence type="ECO:0000256" key="1">
    <source>
        <dbReference type="ARBA" id="ARBA00023015"/>
    </source>
</evidence>
<keyword evidence="4" id="KW-0175">Coiled coil</keyword>
<keyword evidence="3" id="KW-0862">Zinc</keyword>
<feature type="domain" description="C2H2-type" evidence="6">
    <location>
        <begin position="470"/>
        <end position="498"/>
    </location>
</feature>
<evidence type="ECO:0000259" key="6">
    <source>
        <dbReference type="PROSITE" id="PS50157"/>
    </source>
</evidence>
<dbReference type="InterPro" id="IPR036236">
    <property type="entry name" value="Znf_C2H2_sf"/>
</dbReference>
<gene>
    <name evidence="7" type="ORF">RN001_007315</name>
</gene>
<dbReference type="SMART" id="SM00355">
    <property type="entry name" value="ZnF_C2H2"/>
    <property type="match status" value="4"/>
</dbReference>
<dbReference type="FunFam" id="3.30.160.60:FF:000616">
    <property type="entry name" value="PR domain zinc finger protein 13"/>
    <property type="match status" value="1"/>
</dbReference>
<keyword evidence="3" id="KW-0479">Metal-binding</keyword>
<dbReference type="InterPro" id="IPR013087">
    <property type="entry name" value="Znf_C2H2_type"/>
</dbReference>
<evidence type="ECO:0000256" key="4">
    <source>
        <dbReference type="SAM" id="Coils"/>
    </source>
</evidence>
<dbReference type="PROSITE" id="PS50157">
    <property type="entry name" value="ZINC_FINGER_C2H2_2"/>
    <property type="match status" value="3"/>
</dbReference>
<keyword evidence="8" id="KW-1185">Reference proteome</keyword>
<evidence type="ECO:0000313" key="8">
    <source>
        <dbReference type="Proteomes" id="UP001353858"/>
    </source>
</evidence>
<evidence type="ECO:0000256" key="3">
    <source>
        <dbReference type="PROSITE-ProRule" id="PRU00042"/>
    </source>
</evidence>
<dbReference type="EMBL" id="JARPUR010000003">
    <property type="protein sequence ID" value="KAK4879169.1"/>
    <property type="molecule type" value="Genomic_DNA"/>
</dbReference>
<reference evidence="8" key="1">
    <citation type="submission" date="2023-01" db="EMBL/GenBank/DDBJ databases">
        <title>Key to firefly adult light organ development and bioluminescence: homeobox transcription factors regulate luciferase expression and transportation to peroxisome.</title>
        <authorList>
            <person name="Fu X."/>
        </authorList>
    </citation>
    <scope>NUCLEOTIDE SEQUENCE [LARGE SCALE GENOMIC DNA]</scope>
</reference>
<feature type="region of interest" description="Disordered" evidence="5">
    <location>
        <begin position="307"/>
        <end position="331"/>
    </location>
</feature>
<protein>
    <recommendedName>
        <fullName evidence="6">C2H2-type domain-containing protein</fullName>
    </recommendedName>
</protein>